<organism evidence="2 3">
    <name type="scientific">Hoeflea alexandrii</name>
    <dbReference type="NCBI Taxonomy" id="288436"/>
    <lineage>
        <taxon>Bacteria</taxon>
        <taxon>Pseudomonadati</taxon>
        <taxon>Pseudomonadota</taxon>
        <taxon>Alphaproteobacteria</taxon>
        <taxon>Hyphomicrobiales</taxon>
        <taxon>Rhizobiaceae</taxon>
        <taxon>Hoeflea</taxon>
    </lineage>
</organism>
<comment type="caution">
    <text evidence="2">The sequence shown here is derived from an EMBL/GenBank/DDBJ whole genome shotgun (WGS) entry which is preliminary data.</text>
</comment>
<dbReference type="SUPFAM" id="SSF56436">
    <property type="entry name" value="C-type lectin-like"/>
    <property type="match status" value="1"/>
</dbReference>
<feature type="domain" description="Sulfatase-modifying factor enzyme-like" evidence="1">
    <location>
        <begin position="11"/>
        <end position="216"/>
    </location>
</feature>
<gene>
    <name evidence="2" type="ORF">GTW23_13425</name>
</gene>
<dbReference type="InterPro" id="IPR051043">
    <property type="entry name" value="Sulfatase_Mod_Factor_Kinase"/>
</dbReference>
<dbReference type="InterPro" id="IPR042095">
    <property type="entry name" value="SUMF_sf"/>
</dbReference>
<keyword evidence="3" id="KW-1185">Reference proteome</keyword>
<dbReference type="PANTHER" id="PTHR23150:SF19">
    <property type="entry name" value="FORMYLGLYCINE-GENERATING ENZYME"/>
    <property type="match status" value="1"/>
</dbReference>
<dbReference type="Proteomes" id="UP001320715">
    <property type="component" value="Unassembled WGS sequence"/>
</dbReference>
<name>A0ABT1CSL9_9HYPH</name>
<dbReference type="PANTHER" id="PTHR23150">
    <property type="entry name" value="SULFATASE MODIFYING FACTOR 1, 2"/>
    <property type="match status" value="1"/>
</dbReference>
<dbReference type="InterPro" id="IPR016187">
    <property type="entry name" value="CTDL_fold"/>
</dbReference>
<protein>
    <submittedName>
        <fullName evidence="2">SUMF1/EgtB/PvdO family nonheme iron enzyme</fullName>
    </submittedName>
</protein>
<evidence type="ECO:0000259" key="1">
    <source>
        <dbReference type="Pfam" id="PF03781"/>
    </source>
</evidence>
<evidence type="ECO:0000313" key="3">
    <source>
        <dbReference type="Proteomes" id="UP001320715"/>
    </source>
</evidence>
<dbReference type="Gene3D" id="3.90.1580.10">
    <property type="entry name" value="paralog of FGE (formylglycine-generating enzyme)"/>
    <property type="match status" value="1"/>
</dbReference>
<accession>A0ABT1CSL9</accession>
<dbReference type="EMBL" id="JAAAML010000002">
    <property type="protein sequence ID" value="MCO6409179.1"/>
    <property type="molecule type" value="Genomic_DNA"/>
</dbReference>
<proteinExistence type="predicted"/>
<reference evidence="2 3" key="1">
    <citation type="submission" date="2020-01" db="EMBL/GenBank/DDBJ databases">
        <title>Genomes of bacteria type strains.</title>
        <authorList>
            <person name="Chen J."/>
            <person name="Zhu S."/>
            <person name="Yang J."/>
        </authorList>
    </citation>
    <scope>NUCLEOTIDE SEQUENCE [LARGE SCALE GENOMIC DNA]</scope>
    <source>
        <strain evidence="2 3">DSM 16655</strain>
    </source>
</reference>
<evidence type="ECO:0000313" key="2">
    <source>
        <dbReference type="EMBL" id="MCO6409179.1"/>
    </source>
</evidence>
<dbReference type="InterPro" id="IPR005532">
    <property type="entry name" value="SUMF_dom"/>
</dbReference>
<dbReference type="Pfam" id="PF03781">
    <property type="entry name" value="FGE-sulfatase"/>
    <property type="match status" value="1"/>
</dbReference>
<sequence>MATALGCASAANSDAEQARLDGFAIDRTEVTVGAFKDFAQRAGLETMAEREGGGFEWGAGWERRPGWTFRTPFGRAADDSEPAVHVSWEEADAFCADAGGRLPTREEWSRAAYTEQRPSPTDGFETGRSYVYPVGDAPEGMNNNRTGHVAAGSTRRGVNGLYDMGGNAWEWLADRRGEDALTAGGSWWYGPSATQAEGMQWKPASFYAVYVGFRCAYD</sequence>